<reference evidence="1" key="1">
    <citation type="submission" date="2018-11" db="EMBL/GenBank/DDBJ databases">
        <authorList>
            <person name="Grassa J C."/>
        </authorList>
    </citation>
    <scope>NUCLEOTIDE SEQUENCE [LARGE SCALE GENOMIC DNA]</scope>
</reference>
<dbReference type="EnsemblPlants" id="novel_model_3094_5bd9a17a">
    <property type="protein sequence ID" value="cds.novel_model_3094_5bd9a17a"/>
    <property type="gene ID" value="novel_gene_1652_5bd9a17a"/>
</dbReference>
<organism evidence="1 2">
    <name type="scientific">Cannabis sativa</name>
    <name type="common">Hemp</name>
    <name type="synonym">Marijuana</name>
    <dbReference type="NCBI Taxonomy" id="3483"/>
    <lineage>
        <taxon>Eukaryota</taxon>
        <taxon>Viridiplantae</taxon>
        <taxon>Streptophyta</taxon>
        <taxon>Embryophyta</taxon>
        <taxon>Tracheophyta</taxon>
        <taxon>Spermatophyta</taxon>
        <taxon>Magnoliopsida</taxon>
        <taxon>eudicotyledons</taxon>
        <taxon>Gunneridae</taxon>
        <taxon>Pentapetalae</taxon>
        <taxon>rosids</taxon>
        <taxon>fabids</taxon>
        <taxon>Rosales</taxon>
        <taxon>Cannabaceae</taxon>
        <taxon>Cannabis</taxon>
    </lineage>
</organism>
<dbReference type="Gramene" id="novel_model_3094_5bd9a17a">
    <property type="protein sequence ID" value="cds.novel_model_3094_5bd9a17a"/>
    <property type="gene ID" value="novel_gene_1652_5bd9a17a"/>
</dbReference>
<dbReference type="Proteomes" id="UP000596661">
    <property type="component" value="Chromosome 4"/>
</dbReference>
<dbReference type="PROSITE" id="PS51257">
    <property type="entry name" value="PROKAR_LIPOPROTEIN"/>
    <property type="match status" value="1"/>
</dbReference>
<name>A0A803QZ10_CANSA</name>
<keyword evidence="2" id="KW-1185">Reference proteome</keyword>
<sequence length="63" mass="7174">MRKMLRPGNTGMHVTGSFRWPMWVFIVYACCTDSVRYSVNTAVRIIVHAGIGMSFKRIFTSST</sequence>
<evidence type="ECO:0000313" key="2">
    <source>
        <dbReference type="Proteomes" id="UP000596661"/>
    </source>
</evidence>
<dbReference type="EMBL" id="UZAU01000369">
    <property type="status" value="NOT_ANNOTATED_CDS"/>
    <property type="molecule type" value="Genomic_DNA"/>
</dbReference>
<protein>
    <submittedName>
        <fullName evidence="1">Uncharacterized protein</fullName>
    </submittedName>
</protein>
<evidence type="ECO:0000313" key="1">
    <source>
        <dbReference type="EnsemblPlants" id="cds.novel_model_3094_5bd9a17a"/>
    </source>
</evidence>
<proteinExistence type="predicted"/>
<dbReference type="AlphaFoldDB" id="A0A803QZ10"/>
<accession>A0A803QZ10</accession>
<reference evidence="1" key="2">
    <citation type="submission" date="2021-03" db="UniProtKB">
        <authorList>
            <consortium name="EnsemblPlants"/>
        </authorList>
    </citation>
    <scope>IDENTIFICATION</scope>
</reference>